<sequence length="185" mass="20168">MSKKWSLRNIILIALIAIVCGVIFWLTSFIYNALTLILTPIGLAPAANDISLGLWIVAGPLAGAIFKMPGVAIFSEVAGAVVEMFLGDQWGVMNVVSGLIQGAGAELGFAVTGYKKYGHFQLFLGSLFTTIITFIWDWFRNGYNAYGIGMVIILFIIRFISVWVFSDPVSMAITKLLKRSHAITA</sequence>
<reference evidence="2" key="1">
    <citation type="journal article" date="2022" name="Int. J. Syst. Evol. Microbiol.">
        <title>Apilactobacillus apisilvae sp. nov., Nicolia spurrieriana gen. nov. sp. nov., Bombilactobacillus folatiphilus sp. nov. and Bombilactobacillus thymidiniphilus sp. nov., four new lactic acid bacterial isolates from stingless bees Tetragonula carbonaria and Austroplebeia australis.</title>
        <authorList>
            <person name="Oliphant S.A."/>
            <person name="Watson-Haigh N.S."/>
            <person name="Sumby K.M."/>
            <person name="Gardner J."/>
            <person name="Groom S."/>
            <person name="Jiranek V."/>
        </authorList>
    </citation>
    <scope>NUCLEOTIDE SEQUENCE</scope>
    <source>
        <strain evidence="2">SGEP1_A5</strain>
    </source>
</reference>
<gene>
    <name evidence="2" type="ORF">MOO44_04995</name>
</gene>
<dbReference type="RefSeq" id="WP_260116091.1">
    <property type="nucleotide sequence ID" value="NZ_CP093361.1"/>
</dbReference>
<dbReference type="PIRSF" id="PIRSF037394">
    <property type="entry name" value="ABC_thiamine-permease_YkoE_prd"/>
    <property type="match status" value="1"/>
</dbReference>
<feature type="transmembrane region" description="Helical" evidence="1">
    <location>
        <begin position="12"/>
        <end position="34"/>
    </location>
</feature>
<feature type="transmembrane region" description="Helical" evidence="1">
    <location>
        <begin position="46"/>
        <end position="66"/>
    </location>
</feature>
<dbReference type="Proteomes" id="UP000831181">
    <property type="component" value="Chromosome"/>
</dbReference>
<evidence type="ECO:0000256" key="1">
    <source>
        <dbReference type="SAM" id="Phobius"/>
    </source>
</evidence>
<dbReference type="AlphaFoldDB" id="A0A976X588"/>
<organism evidence="2 3">
    <name type="scientific">Nicoliella spurrieriana</name>
    <dbReference type="NCBI Taxonomy" id="2925830"/>
    <lineage>
        <taxon>Bacteria</taxon>
        <taxon>Bacillati</taxon>
        <taxon>Bacillota</taxon>
        <taxon>Bacilli</taxon>
        <taxon>Lactobacillales</taxon>
        <taxon>Lactobacillaceae</taxon>
        <taxon>Nicoliella</taxon>
    </lineage>
</organism>
<feature type="transmembrane region" description="Helical" evidence="1">
    <location>
        <begin position="145"/>
        <end position="165"/>
    </location>
</feature>
<feature type="transmembrane region" description="Helical" evidence="1">
    <location>
        <begin position="122"/>
        <end position="139"/>
    </location>
</feature>
<keyword evidence="1" id="KW-0812">Transmembrane</keyword>
<keyword evidence="1" id="KW-0472">Membrane</keyword>
<name>A0A976X588_9LACO</name>
<evidence type="ECO:0000313" key="3">
    <source>
        <dbReference type="Proteomes" id="UP000831181"/>
    </source>
</evidence>
<dbReference type="InterPro" id="IPR017195">
    <property type="entry name" value="ABC_thiamin-permease_prd"/>
</dbReference>
<evidence type="ECO:0000313" key="2">
    <source>
        <dbReference type="EMBL" id="UQS86282.1"/>
    </source>
</evidence>
<dbReference type="EMBL" id="CP093361">
    <property type="protein sequence ID" value="UQS86282.1"/>
    <property type="molecule type" value="Genomic_DNA"/>
</dbReference>
<keyword evidence="3" id="KW-1185">Reference proteome</keyword>
<protein>
    <submittedName>
        <fullName evidence="2">ECF transporter S component</fullName>
    </submittedName>
</protein>
<accession>A0A976X588</accession>
<keyword evidence="1" id="KW-1133">Transmembrane helix</keyword>
<dbReference type="Pfam" id="PF09819">
    <property type="entry name" value="ABC_cobalt"/>
    <property type="match status" value="1"/>
</dbReference>
<dbReference type="KEGG" id="lbe:MOO44_04995"/>
<proteinExistence type="predicted"/>